<dbReference type="PANTHER" id="PTHR20883:SF46">
    <property type="entry name" value="PHYTANOYL-COA HYDROXYLASE"/>
    <property type="match status" value="1"/>
</dbReference>
<dbReference type="PANTHER" id="PTHR20883">
    <property type="entry name" value="PHYTANOYL-COA DIOXYGENASE DOMAIN CONTAINING 1"/>
    <property type="match status" value="1"/>
</dbReference>
<accession>A0A381VIK8</accession>
<dbReference type="AlphaFoldDB" id="A0A381VIK8"/>
<dbReference type="Pfam" id="PF05721">
    <property type="entry name" value="PhyH"/>
    <property type="match status" value="1"/>
</dbReference>
<dbReference type="EMBL" id="UINC01008942">
    <property type="protein sequence ID" value="SVA40189.1"/>
    <property type="molecule type" value="Genomic_DNA"/>
</dbReference>
<dbReference type="InterPro" id="IPR008775">
    <property type="entry name" value="Phytyl_CoA_dOase-like"/>
</dbReference>
<evidence type="ECO:0008006" key="2">
    <source>
        <dbReference type="Google" id="ProtNLM"/>
    </source>
</evidence>
<name>A0A381VIK8_9ZZZZ</name>
<reference evidence="1" key="1">
    <citation type="submission" date="2018-05" db="EMBL/GenBank/DDBJ databases">
        <authorList>
            <person name="Lanie J.A."/>
            <person name="Ng W.-L."/>
            <person name="Kazmierczak K.M."/>
            <person name="Andrzejewski T.M."/>
            <person name="Davidsen T.M."/>
            <person name="Wayne K.J."/>
            <person name="Tettelin H."/>
            <person name="Glass J.I."/>
            <person name="Rusch D."/>
            <person name="Podicherti R."/>
            <person name="Tsui H.-C.T."/>
            <person name="Winkler M.E."/>
        </authorList>
    </citation>
    <scope>NUCLEOTIDE SEQUENCE</scope>
</reference>
<evidence type="ECO:0000313" key="1">
    <source>
        <dbReference type="EMBL" id="SVA40189.1"/>
    </source>
</evidence>
<organism evidence="1">
    <name type="scientific">marine metagenome</name>
    <dbReference type="NCBI Taxonomy" id="408172"/>
    <lineage>
        <taxon>unclassified sequences</taxon>
        <taxon>metagenomes</taxon>
        <taxon>ecological metagenomes</taxon>
    </lineage>
</organism>
<sequence>MPILDSEKRKLFQEQGFILLENAIDSQLLKGLQRDFNGWVKDSINHSKPYGKMLDGRPRFDLDSGHRQERPALRRVASPTEISSICLSVVCSSYATQAVVELIGPDVRFHHSKFNSKMPGSETVVKWHQDFTFDPCSNDDSITIIVFVDNVTETNGVIMLSPGSHKGPLYSLWQDTVFTGALNEDIASEMEKTAVPCVGKAGDVCLMHSRVAHASKLNQTNQPRTLFIYNLIAADAIPLVPNAVPSKHAGMLVSGKEPGRIRTTSFDIEMPEVPKDASFFNQQAQAK</sequence>
<proteinExistence type="predicted"/>
<protein>
    <recommendedName>
        <fullName evidence="2">Fe2OG dioxygenase domain-containing protein</fullName>
    </recommendedName>
</protein>
<dbReference type="Gene3D" id="2.60.120.620">
    <property type="entry name" value="q2cbj1_9rhob like domain"/>
    <property type="match status" value="1"/>
</dbReference>
<gene>
    <name evidence="1" type="ORF">METZ01_LOCUS93043</name>
</gene>
<dbReference type="SUPFAM" id="SSF51197">
    <property type="entry name" value="Clavaminate synthase-like"/>
    <property type="match status" value="1"/>
</dbReference>